<dbReference type="SUPFAM" id="SSF48371">
    <property type="entry name" value="ARM repeat"/>
    <property type="match status" value="1"/>
</dbReference>
<dbReference type="InterPro" id="IPR011989">
    <property type="entry name" value="ARM-like"/>
</dbReference>
<evidence type="ECO:0000313" key="3">
    <source>
        <dbReference type="EMBL" id="CAF0993077.1"/>
    </source>
</evidence>
<name>A0A814G959_9BILA</name>
<evidence type="ECO:0000256" key="1">
    <source>
        <dbReference type="SAM" id="MobiDB-lite"/>
    </source>
</evidence>
<sequence>MCTEVLLILLLTVKSGALTINDEPHGTKVSVNDGVIMFADNSVTTYFVRVLSEACPCEVRYKDPKLKVYSLSVLTMEPKSKIISFMQIAEHNVTGYAVLSLVTINVEDPCGRTYNDSHVPEPTMDNKVVWEQGHQKSMLLKVDRDEKYAYVFADAFILSYDWRTKEYYRINDTFNATGHEQFIPIAFDLTNNWSVVVGQSVKGEQYMRYASFNEVLYIRSMEAGYCPEVKRAFSMVVTYGWQTYGPNHCVSGSYKNTSGLGPCTSLSQLPPSSESQSRRTAESVNAVWTENLGWNLATSTDQNVQRRHRTRDSARTSAGSATKKYSGAAPSLPTGIGNDKVLPFKMDGKKNKLLWDEVQQDSKRALDGWKLRNKQLPAPALSVLPDNIDEKTFLNEQVSKELSSILQHWHTHTHHSLDNNQKDTFQKYTDYLFNFSTTSDKAATWLNEQVTLIDLIAKCADDIASYGYYLDIKKAEDPNLKSYDSLIQVFTDLECDQLLDVIVRCVSTHFYTDTLYKLGDINASTLTLTQQFLLVTCPDYILTCDRQKSYCEKLLEHLLPHYTELFDHFLPNIEKWTDTVVLCLLYPIRFILSDSSSFPLDQKLAIQKALIMILFKKSITNSNFEQEHITLVHTVLRVLFQLIRSDSKLLSELKKQTTDNTKLLSILKQLSNDTRNERLQLSALKLLSLLVPEEEFTKTNDAAKATSLIVKNFNDAVEKGKDSTANELLEGLIGMVHSDEVKQQAVDQNLLPSIIQYTKETIDDPAPLKAAYALSFNPDVKNTFSKDKDFIDHVKEMKLSDNIEVTKAAHGVMWKLEDEEKFIKEADEKKADEKQSQEKKSDVKEKLDEKEKDEKLSKEKKEAEDNKDEPEHYDMMISYCWAQKELCHRINDRLEKDGYSVWLDR</sequence>
<dbReference type="PANTHER" id="PTHR46270:SF2">
    <property type="entry name" value="TIR DOMAIN-CONTAINING PROTEIN"/>
    <property type="match status" value="1"/>
</dbReference>
<feature type="region of interest" description="Disordered" evidence="1">
    <location>
        <begin position="827"/>
        <end position="869"/>
    </location>
</feature>
<dbReference type="AlphaFoldDB" id="A0A814G959"/>
<organism evidence="3 5">
    <name type="scientific">Didymodactylos carnosus</name>
    <dbReference type="NCBI Taxonomy" id="1234261"/>
    <lineage>
        <taxon>Eukaryota</taxon>
        <taxon>Metazoa</taxon>
        <taxon>Spiralia</taxon>
        <taxon>Gnathifera</taxon>
        <taxon>Rotifera</taxon>
        <taxon>Eurotatoria</taxon>
        <taxon>Bdelloidea</taxon>
        <taxon>Philodinida</taxon>
        <taxon>Philodinidae</taxon>
        <taxon>Didymodactylos</taxon>
    </lineage>
</organism>
<feature type="chain" id="PRO_5036224489" evidence="2">
    <location>
        <begin position="18"/>
        <end position="905"/>
    </location>
</feature>
<dbReference type="EMBL" id="CAJNOQ010003056">
    <property type="protein sequence ID" value="CAF0993077.1"/>
    <property type="molecule type" value="Genomic_DNA"/>
</dbReference>
<dbReference type="PANTHER" id="PTHR46270">
    <property type="entry name" value="ARMADILLO-TYPE FOLD-RELATED"/>
    <property type="match status" value="1"/>
</dbReference>
<dbReference type="OrthoDB" id="9978456at2759"/>
<dbReference type="Gene3D" id="1.25.10.10">
    <property type="entry name" value="Leucine-rich Repeat Variant"/>
    <property type="match status" value="1"/>
</dbReference>
<dbReference type="Proteomes" id="UP000681722">
    <property type="component" value="Unassembled WGS sequence"/>
</dbReference>
<evidence type="ECO:0000313" key="4">
    <source>
        <dbReference type="EMBL" id="CAF3764903.1"/>
    </source>
</evidence>
<comment type="caution">
    <text evidence="3">The sequence shown here is derived from an EMBL/GenBank/DDBJ whole genome shotgun (WGS) entry which is preliminary data.</text>
</comment>
<feature type="region of interest" description="Disordered" evidence="1">
    <location>
        <begin position="299"/>
        <end position="332"/>
    </location>
</feature>
<accession>A0A814G959</accession>
<evidence type="ECO:0000313" key="5">
    <source>
        <dbReference type="Proteomes" id="UP000663829"/>
    </source>
</evidence>
<dbReference type="InterPro" id="IPR035897">
    <property type="entry name" value="Toll_tir_struct_dom_sf"/>
</dbReference>
<dbReference type="InterPro" id="IPR016024">
    <property type="entry name" value="ARM-type_fold"/>
</dbReference>
<reference evidence="3" key="1">
    <citation type="submission" date="2021-02" db="EMBL/GenBank/DDBJ databases">
        <authorList>
            <person name="Nowell W R."/>
        </authorList>
    </citation>
    <scope>NUCLEOTIDE SEQUENCE</scope>
</reference>
<protein>
    <submittedName>
        <fullName evidence="3">Uncharacterized protein</fullName>
    </submittedName>
</protein>
<gene>
    <name evidence="3" type="ORF">GPM918_LOCUS13355</name>
    <name evidence="4" type="ORF">SRO942_LOCUS13355</name>
</gene>
<keyword evidence="2" id="KW-0732">Signal</keyword>
<keyword evidence="5" id="KW-1185">Reference proteome</keyword>
<proteinExistence type="predicted"/>
<dbReference type="Gene3D" id="3.40.50.10140">
    <property type="entry name" value="Toll/interleukin-1 receptor homology (TIR) domain"/>
    <property type="match status" value="1"/>
</dbReference>
<evidence type="ECO:0000256" key="2">
    <source>
        <dbReference type="SAM" id="SignalP"/>
    </source>
</evidence>
<feature type="signal peptide" evidence="2">
    <location>
        <begin position="1"/>
        <end position="17"/>
    </location>
</feature>
<dbReference type="EMBL" id="CAJOBC010003056">
    <property type="protein sequence ID" value="CAF3764903.1"/>
    <property type="molecule type" value="Genomic_DNA"/>
</dbReference>
<dbReference type="Proteomes" id="UP000663829">
    <property type="component" value="Unassembled WGS sequence"/>
</dbReference>